<dbReference type="GO" id="GO:0003677">
    <property type="term" value="F:DNA binding"/>
    <property type="evidence" value="ECO:0007669"/>
    <property type="project" value="UniProtKB-KW"/>
</dbReference>
<organism evidence="5">
    <name type="scientific">marine metagenome</name>
    <dbReference type="NCBI Taxonomy" id="408172"/>
    <lineage>
        <taxon>unclassified sequences</taxon>
        <taxon>metagenomes</taxon>
        <taxon>ecological metagenomes</taxon>
    </lineage>
</organism>
<dbReference type="GO" id="GO:0045881">
    <property type="term" value="P:positive regulation of sporulation resulting in formation of a cellular spore"/>
    <property type="evidence" value="ECO:0007669"/>
    <property type="project" value="TreeGrafter"/>
</dbReference>
<name>A0A382DAY7_9ZZZZ</name>
<dbReference type="PANTHER" id="PTHR33375">
    <property type="entry name" value="CHROMOSOME-PARTITIONING PROTEIN PARB-RELATED"/>
    <property type="match status" value="1"/>
</dbReference>
<dbReference type="GO" id="GO:0005694">
    <property type="term" value="C:chromosome"/>
    <property type="evidence" value="ECO:0007669"/>
    <property type="project" value="TreeGrafter"/>
</dbReference>
<evidence type="ECO:0000259" key="3">
    <source>
        <dbReference type="Pfam" id="PF17762"/>
    </source>
</evidence>
<accession>A0A382DAY7</accession>
<dbReference type="SUPFAM" id="SSF109709">
    <property type="entry name" value="KorB DNA-binding domain-like"/>
    <property type="match status" value="1"/>
</dbReference>
<evidence type="ECO:0000256" key="1">
    <source>
        <dbReference type="ARBA" id="ARBA00006295"/>
    </source>
</evidence>
<evidence type="ECO:0000259" key="4">
    <source>
        <dbReference type="Pfam" id="PF23552"/>
    </source>
</evidence>
<dbReference type="InterPro" id="IPR057240">
    <property type="entry name" value="ParB_dimer_C"/>
</dbReference>
<gene>
    <name evidence="5" type="ORF">METZ01_LOCUS188289</name>
</gene>
<dbReference type="Pfam" id="PF17762">
    <property type="entry name" value="HTH_ParB"/>
    <property type="match status" value="1"/>
</dbReference>
<dbReference type="GO" id="GO:0007059">
    <property type="term" value="P:chromosome segregation"/>
    <property type="evidence" value="ECO:0007669"/>
    <property type="project" value="TreeGrafter"/>
</dbReference>
<protein>
    <submittedName>
        <fullName evidence="5">Uncharacterized protein</fullName>
    </submittedName>
</protein>
<feature type="domain" description="ParB C-terminal dimerisation" evidence="4">
    <location>
        <begin position="106"/>
        <end position="152"/>
    </location>
</feature>
<dbReference type="InterPro" id="IPR041468">
    <property type="entry name" value="HTH_ParB/Spo0J"/>
</dbReference>
<dbReference type="EMBL" id="UINC01038429">
    <property type="protein sequence ID" value="SVB35435.1"/>
    <property type="molecule type" value="Genomic_DNA"/>
</dbReference>
<dbReference type="Gene3D" id="1.10.10.2830">
    <property type="match status" value="1"/>
</dbReference>
<feature type="domain" description="ParB/Spo0J HTH" evidence="3">
    <location>
        <begin position="1"/>
        <end position="86"/>
    </location>
</feature>
<evidence type="ECO:0000256" key="2">
    <source>
        <dbReference type="ARBA" id="ARBA00023125"/>
    </source>
</evidence>
<dbReference type="AlphaFoldDB" id="A0A382DAY7"/>
<dbReference type="InterPro" id="IPR050336">
    <property type="entry name" value="Chromosome_partition/occlusion"/>
</dbReference>
<dbReference type="Pfam" id="PF23552">
    <property type="entry name" value="ParB_C"/>
    <property type="match status" value="1"/>
</dbReference>
<dbReference type="PANTHER" id="PTHR33375:SF1">
    <property type="entry name" value="CHROMOSOME-PARTITIONING PROTEIN PARB-RELATED"/>
    <property type="match status" value="1"/>
</dbReference>
<sequence length="157" mass="17346">MMDQFDLTQEEIATKVGKNRATVANTLRLIKLPAEVQAYVRNGLFSSGHAKAILGLKNAKDQIAAAKRVIKKELSVRQAEELVAALGQAAPDKTKRGSARKRSATDAHILDLESKLRERLGTKVSLRYRKGKGSVDIKFFNDEDLQRILDAFGIQAD</sequence>
<evidence type="ECO:0000313" key="5">
    <source>
        <dbReference type="EMBL" id="SVB35435.1"/>
    </source>
</evidence>
<dbReference type="FunFam" id="1.10.10.2830:FF:000001">
    <property type="entry name" value="Chromosome partitioning protein ParB"/>
    <property type="match status" value="1"/>
</dbReference>
<comment type="similarity">
    <text evidence="1">Belongs to the ParB family.</text>
</comment>
<reference evidence="5" key="1">
    <citation type="submission" date="2018-05" db="EMBL/GenBank/DDBJ databases">
        <authorList>
            <person name="Lanie J.A."/>
            <person name="Ng W.-L."/>
            <person name="Kazmierczak K.M."/>
            <person name="Andrzejewski T.M."/>
            <person name="Davidsen T.M."/>
            <person name="Wayne K.J."/>
            <person name="Tettelin H."/>
            <person name="Glass J.I."/>
            <person name="Rusch D."/>
            <person name="Podicherti R."/>
            <person name="Tsui H.-C.T."/>
            <person name="Winkler M.E."/>
        </authorList>
    </citation>
    <scope>NUCLEOTIDE SEQUENCE</scope>
</reference>
<proteinExistence type="inferred from homology"/>
<keyword evidence="2" id="KW-0238">DNA-binding</keyword>